<name>A4G946_HERAR</name>
<comment type="function">
    <text evidence="8">Converts the free carboxyl group of a malonyl-thioester to its methyl ester by transfer of a methyl group from S-adenosyl-L-methionine (SAM). It allows to synthesize pimeloyl-ACP via the fatty acid synthetic pathway.</text>
</comment>
<evidence type="ECO:0000256" key="2">
    <source>
        <dbReference type="ARBA" id="ARBA00004746"/>
    </source>
</evidence>
<comment type="similarity">
    <text evidence="8">Belongs to the methyltransferase superfamily.</text>
</comment>
<evidence type="ECO:0000256" key="8">
    <source>
        <dbReference type="HAMAP-Rule" id="MF_00835"/>
    </source>
</evidence>
<keyword evidence="11" id="KW-1185">Reference proteome</keyword>
<dbReference type="KEGG" id="har:HEAR2920"/>
<dbReference type="InterPro" id="IPR029063">
    <property type="entry name" value="SAM-dependent_MTases_sf"/>
</dbReference>
<keyword evidence="6 8" id="KW-0949">S-adenosyl-L-methionine</keyword>
<dbReference type="OrthoDB" id="9760689at2"/>
<evidence type="ECO:0000256" key="6">
    <source>
        <dbReference type="ARBA" id="ARBA00022691"/>
    </source>
</evidence>
<dbReference type="InterPro" id="IPR013216">
    <property type="entry name" value="Methyltransf_11"/>
</dbReference>
<evidence type="ECO:0000256" key="4">
    <source>
        <dbReference type="ARBA" id="ARBA00022603"/>
    </source>
</evidence>
<gene>
    <name evidence="8" type="primary">bioC</name>
    <name evidence="10" type="ordered locus">HEAR2920</name>
</gene>
<protein>
    <recommendedName>
        <fullName evidence="3 8">Malonyl-[acyl-carrier protein] O-methyltransferase</fullName>
        <shortName evidence="8">Malonyl-ACP O-methyltransferase</shortName>
        <ecNumber evidence="3 8">2.1.1.197</ecNumber>
    </recommendedName>
    <alternativeName>
        <fullName evidence="8">Biotin synthesis protein BioC</fullName>
    </alternativeName>
</protein>
<keyword evidence="4 8" id="KW-0489">Methyltransferase</keyword>
<organism evidence="10 11">
    <name type="scientific">Herminiimonas arsenicoxydans</name>
    <dbReference type="NCBI Taxonomy" id="204773"/>
    <lineage>
        <taxon>Bacteria</taxon>
        <taxon>Pseudomonadati</taxon>
        <taxon>Pseudomonadota</taxon>
        <taxon>Betaproteobacteria</taxon>
        <taxon>Burkholderiales</taxon>
        <taxon>Oxalobacteraceae</taxon>
        <taxon>Herminiimonas</taxon>
    </lineage>
</organism>
<evidence type="ECO:0000256" key="3">
    <source>
        <dbReference type="ARBA" id="ARBA00012327"/>
    </source>
</evidence>
<dbReference type="PANTHER" id="PTHR13090">
    <property type="entry name" value="ARGININE-HYDROXYLASE NDUFAF5, MITOCHONDRIAL"/>
    <property type="match status" value="1"/>
</dbReference>
<evidence type="ECO:0000256" key="1">
    <source>
        <dbReference type="ARBA" id="ARBA00000852"/>
    </source>
</evidence>
<dbReference type="HOGENOM" id="CLU_046586_2_1_4"/>
<keyword evidence="7 8" id="KW-0093">Biotin biosynthesis</keyword>
<evidence type="ECO:0000259" key="9">
    <source>
        <dbReference type="Pfam" id="PF08241"/>
    </source>
</evidence>
<dbReference type="GO" id="GO:0010340">
    <property type="term" value="F:carboxyl-O-methyltransferase activity"/>
    <property type="evidence" value="ECO:0007669"/>
    <property type="project" value="UniProtKB-UniRule"/>
</dbReference>
<dbReference type="PANTHER" id="PTHR13090:SF1">
    <property type="entry name" value="ARGININE-HYDROXYLASE NDUFAF5, MITOCHONDRIAL"/>
    <property type="match status" value="1"/>
</dbReference>
<dbReference type="HAMAP" id="MF_00835">
    <property type="entry name" value="BioC"/>
    <property type="match status" value="1"/>
</dbReference>
<dbReference type="STRING" id="204773.HEAR2920"/>
<dbReference type="GO" id="GO:0102130">
    <property type="term" value="F:malonyl-CoA methyltransferase activity"/>
    <property type="evidence" value="ECO:0007669"/>
    <property type="project" value="UniProtKB-EC"/>
</dbReference>
<dbReference type="GO" id="GO:0032259">
    <property type="term" value="P:methylation"/>
    <property type="evidence" value="ECO:0007669"/>
    <property type="project" value="UniProtKB-KW"/>
</dbReference>
<dbReference type="UniPathway" id="UPA00078"/>
<dbReference type="eggNOG" id="COG2226">
    <property type="taxonomic scope" value="Bacteria"/>
</dbReference>
<keyword evidence="5 8" id="KW-0808">Transferase</keyword>
<evidence type="ECO:0000313" key="11">
    <source>
        <dbReference type="Proteomes" id="UP000006697"/>
    </source>
</evidence>
<dbReference type="InterPro" id="IPR011814">
    <property type="entry name" value="BioC"/>
</dbReference>
<dbReference type="EMBL" id="CU207211">
    <property type="protein sequence ID" value="CAL63033.1"/>
    <property type="molecule type" value="Genomic_DNA"/>
</dbReference>
<dbReference type="Pfam" id="PF08241">
    <property type="entry name" value="Methyltransf_11"/>
    <property type="match status" value="1"/>
</dbReference>
<evidence type="ECO:0000313" key="10">
    <source>
        <dbReference type="EMBL" id="CAL63033.1"/>
    </source>
</evidence>
<dbReference type="EC" id="2.1.1.197" evidence="3 8"/>
<evidence type="ECO:0000256" key="7">
    <source>
        <dbReference type="ARBA" id="ARBA00022756"/>
    </source>
</evidence>
<proteinExistence type="inferred from homology"/>
<comment type="pathway">
    <text evidence="2 8">Cofactor biosynthesis; biotin biosynthesis.</text>
</comment>
<sequence>MSLNPYAPVSSLPDSKLSAPIDLNRVRSLFANPARIVESNFLRREVAARMHERLALVRIAPQYVLDAGCGEGADLATLQKHFPEAAMLGLDAAPAMLAAAMQAQMAARSTMNRLLQQWLPAGIGKGKNPAASVLCGDFAQLPLRMDAVDLVWSNLALHWHPQPDRVFAEWRRVLRQDGLLMFSCFGPDTFKELRAAFDVADGAPHALPFVDMHDFGDMLVNAGFSTPVMDMETLTVTYGSVEKLMDDVRAWGGNPLDTRRRGLLGRRAWQRVVQVLEQSRQADGKIPLTFEVIYGHAFRPAPKTRASGESIVRFDWPKK</sequence>
<dbReference type="InterPro" id="IPR050602">
    <property type="entry name" value="Malonyl-ACP_OMT"/>
</dbReference>
<dbReference type="SUPFAM" id="SSF53335">
    <property type="entry name" value="S-adenosyl-L-methionine-dependent methyltransferases"/>
    <property type="match status" value="1"/>
</dbReference>
<comment type="catalytic activity">
    <reaction evidence="1 8">
        <text>malonyl-[ACP] + S-adenosyl-L-methionine = malonyl-[ACP] methyl ester + S-adenosyl-L-homocysteine</text>
        <dbReference type="Rhea" id="RHEA:17105"/>
        <dbReference type="Rhea" id="RHEA-COMP:9623"/>
        <dbReference type="Rhea" id="RHEA-COMP:9954"/>
        <dbReference type="ChEBI" id="CHEBI:57856"/>
        <dbReference type="ChEBI" id="CHEBI:59789"/>
        <dbReference type="ChEBI" id="CHEBI:78449"/>
        <dbReference type="ChEBI" id="CHEBI:78845"/>
        <dbReference type="EC" id="2.1.1.197"/>
    </reaction>
</comment>
<dbReference type="GO" id="GO:0008757">
    <property type="term" value="F:S-adenosylmethionine-dependent methyltransferase activity"/>
    <property type="evidence" value="ECO:0007669"/>
    <property type="project" value="InterPro"/>
</dbReference>
<feature type="domain" description="Methyltransferase type 11" evidence="9">
    <location>
        <begin position="65"/>
        <end position="182"/>
    </location>
</feature>
<dbReference type="AlphaFoldDB" id="A4G946"/>
<dbReference type="Gene3D" id="3.40.50.150">
    <property type="entry name" value="Vaccinia Virus protein VP39"/>
    <property type="match status" value="1"/>
</dbReference>
<evidence type="ECO:0000256" key="5">
    <source>
        <dbReference type="ARBA" id="ARBA00022679"/>
    </source>
</evidence>
<accession>A4G946</accession>
<dbReference type="GO" id="GO:0009102">
    <property type="term" value="P:biotin biosynthetic process"/>
    <property type="evidence" value="ECO:0007669"/>
    <property type="project" value="UniProtKB-UniRule"/>
</dbReference>
<dbReference type="CDD" id="cd02440">
    <property type="entry name" value="AdoMet_MTases"/>
    <property type="match status" value="1"/>
</dbReference>
<reference evidence="10 11" key="1">
    <citation type="journal article" date="2007" name="PLoS Genet.">
        <title>A tale of two oxidation states: bacterial colonization of arsenic-rich environments.</title>
        <authorList>
            <person name="Muller D."/>
            <person name="Medigue C."/>
            <person name="Koechler S."/>
            <person name="Barbe V."/>
            <person name="Barakat M."/>
            <person name="Talla E."/>
            <person name="Bonnefoy V."/>
            <person name="Krin E."/>
            <person name="Arsene-Ploetze F."/>
            <person name="Carapito C."/>
            <person name="Chandler M."/>
            <person name="Cournoyer B."/>
            <person name="Cruveiller S."/>
            <person name="Dossat C."/>
            <person name="Duval S."/>
            <person name="Heymann M."/>
            <person name="Leize E."/>
            <person name="Lieutaud A."/>
            <person name="Lievremont D."/>
            <person name="Makita Y."/>
            <person name="Mangenot S."/>
            <person name="Nitschke W."/>
            <person name="Ortet P."/>
            <person name="Perdrial N."/>
            <person name="Schoepp B."/>
            <person name="Siguier N."/>
            <person name="Simeonova D.D."/>
            <person name="Rouy Z."/>
            <person name="Segurens B."/>
            <person name="Turlin E."/>
            <person name="Vallenet D."/>
            <person name="Van Dorsselaer A."/>
            <person name="Weiss S."/>
            <person name="Weissenbach J."/>
            <person name="Lett M.C."/>
            <person name="Danchin A."/>
            <person name="Bertin P.N."/>
        </authorList>
    </citation>
    <scope>NUCLEOTIDE SEQUENCE [LARGE SCALE GENOMIC DNA]</scope>
    <source>
        <strain evidence="11">ULPAs1</strain>
    </source>
</reference>
<dbReference type="Proteomes" id="UP000006697">
    <property type="component" value="Chromosome"/>
</dbReference>